<protein>
    <submittedName>
        <fullName evidence="1">Uncharacterized protein</fullName>
    </submittedName>
</protein>
<dbReference type="EMBL" id="JAJSOF020000025">
    <property type="protein sequence ID" value="KAJ4434984.1"/>
    <property type="molecule type" value="Genomic_DNA"/>
</dbReference>
<name>A0ABQ8SLE8_PERAM</name>
<evidence type="ECO:0000313" key="2">
    <source>
        <dbReference type="Proteomes" id="UP001148838"/>
    </source>
</evidence>
<proteinExistence type="predicted"/>
<dbReference type="Proteomes" id="UP001148838">
    <property type="component" value="Unassembled WGS sequence"/>
</dbReference>
<gene>
    <name evidence="1" type="ORF">ANN_23556</name>
</gene>
<comment type="caution">
    <text evidence="1">The sequence shown here is derived from an EMBL/GenBank/DDBJ whole genome shotgun (WGS) entry which is preliminary data.</text>
</comment>
<sequence length="223" mass="24869">MCDAFIASNIPLNKLENAKLRGFSEKYTGRQIPKEVTLRKKYVQHAYEKCLREVKCKLQNEKIWVSIDESMDSVGCHVANVVESFIQRVKIVIDDKVVAQFLNYTYLESTNQTSSIPGKCELKLDDGGGGGGGGGSGVSGFMCNVTDDTWNTHEVAVTRQAPARASHYENKRKRSYKINKSKPTQEAISNKEACVHELHLKKLQPAVLLHYGVESLSTANFQT</sequence>
<reference evidence="1 2" key="1">
    <citation type="journal article" date="2022" name="Allergy">
        <title>Genome assembly and annotation of Periplaneta americana reveal a comprehensive cockroach allergen profile.</title>
        <authorList>
            <person name="Wang L."/>
            <person name="Xiong Q."/>
            <person name="Saelim N."/>
            <person name="Wang L."/>
            <person name="Nong W."/>
            <person name="Wan A.T."/>
            <person name="Shi M."/>
            <person name="Liu X."/>
            <person name="Cao Q."/>
            <person name="Hui J.H.L."/>
            <person name="Sookrung N."/>
            <person name="Leung T.F."/>
            <person name="Tungtrongchitr A."/>
            <person name="Tsui S.K.W."/>
        </authorList>
    </citation>
    <scope>NUCLEOTIDE SEQUENCE [LARGE SCALE GENOMIC DNA]</scope>
    <source>
        <strain evidence="1">PWHHKU_190912</strain>
    </source>
</reference>
<keyword evidence="2" id="KW-1185">Reference proteome</keyword>
<organism evidence="1 2">
    <name type="scientific">Periplaneta americana</name>
    <name type="common">American cockroach</name>
    <name type="synonym">Blatta americana</name>
    <dbReference type="NCBI Taxonomy" id="6978"/>
    <lineage>
        <taxon>Eukaryota</taxon>
        <taxon>Metazoa</taxon>
        <taxon>Ecdysozoa</taxon>
        <taxon>Arthropoda</taxon>
        <taxon>Hexapoda</taxon>
        <taxon>Insecta</taxon>
        <taxon>Pterygota</taxon>
        <taxon>Neoptera</taxon>
        <taxon>Polyneoptera</taxon>
        <taxon>Dictyoptera</taxon>
        <taxon>Blattodea</taxon>
        <taxon>Blattoidea</taxon>
        <taxon>Blattidae</taxon>
        <taxon>Blattinae</taxon>
        <taxon>Periplaneta</taxon>
    </lineage>
</organism>
<evidence type="ECO:0000313" key="1">
    <source>
        <dbReference type="EMBL" id="KAJ4434984.1"/>
    </source>
</evidence>
<accession>A0ABQ8SLE8</accession>